<reference evidence="1" key="1">
    <citation type="submission" date="2016-03" db="EMBL/GenBank/DDBJ databases">
        <authorList>
            <person name="Ploux O."/>
        </authorList>
    </citation>
    <scope>NUCLEOTIDE SEQUENCE</scope>
    <source>
        <strain evidence="1">UC10</strain>
    </source>
</reference>
<evidence type="ECO:0000313" key="1">
    <source>
        <dbReference type="EMBL" id="SBS73421.1"/>
    </source>
</evidence>
<proteinExistence type="predicted"/>
<gene>
    <name evidence="1" type="ORF">MHPYR_170004</name>
</gene>
<name>A0A1Y5PBA7_9MYCO</name>
<accession>A0A1Y5PBA7</accession>
<dbReference type="EMBL" id="FLQS01000009">
    <property type="protein sequence ID" value="SBS73421.1"/>
    <property type="molecule type" value="Genomic_DNA"/>
</dbReference>
<sequence>MGIFTRHVSPIPPLDFHFRLLLRPFPLAALGEMGAFCHFRALSRCVLTPAPGFKLPIKTKM</sequence>
<organism evidence="1">
    <name type="scientific">uncultured Mycobacterium sp</name>
    <dbReference type="NCBI Taxonomy" id="171292"/>
    <lineage>
        <taxon>Bacteria</taxon>
        <taxon>Bacillati</taxon>
        <taxon>Actinomycetota</taxon>
        <taxon>Actinomycetes</taxon>
        <taxon>Mycobacteriales</taxon>
        <taxon>Mycobacteriaceae</taxon>
        <taxon>Mycobacterium</taxon>
        <taxon>environmental samples</taxon>
    </lineage>
</organism>
<dbReference type="AlphaFoldDB" id="A0A1Y5PBA7"/>
<protein>
    <submittedName>
        <fullName evidence="1">Uncharacterized protein</fullName>
    </submittedName>
</protein>